<accession>A0A2W4VPT3</accession>
<gene>
    <name evidence="2" type="ORF">DCF17_20265</name>
</gene>
<dbReference type="NCBIfam" id="NF038302">
    <property type="entry name" value="EPS_HpsE"/>
    <property type="match status" value="1"/>
</dbReference>
<dbReference type="InterPro" id="IPR001173">
    <property type="entry name" value="Glyco_trans_2-like"/>
</dbReference>
<evidence type="ECO:0000313" key="3">
    <source>
        <dbReference type="Proteomes" id="UP000249081"/>
    </source>
</evidence>
<sequence>MDASASLDKATLDLSVVICTYNGEHRLPKVLDCLLAQLGTEHLAWEVIVVDNNSTDGTAQVVAAYQQRWPQHIPLRYAFEARQGAAYARQQAIHLARGPLVGFLDDDNHPALGWVVAACRFGQAHPQAGAYGSRIQGEFETPPPPHFERIGAMLALTERGAEPLIYAPGKKILPPAAGLVVRRRAWLDSVPETLSLADAIGFRAVGEDLEVVLYMQRHGWEIWYNPAMRVQHDIPASRFERGYLLKLFQGIGLSRHRTRMLSVTAWRRPLITPVYMANDLRKILRHLVKYRGQVVSDTVTACEMTMYVYSLVSPFYMTQRLWRQRRQRWRQP</sequence>
<dbReference type="Proteomes" id="UP000249081">
    <property type="component" value="Unassembled WGS sequence"/>
</dbReference>
<dbReference type="PANTHER" id="PTHR43685">
    <property type="entry name" value="GLYCOSYLTRANSFERASE"/>
    <property type="match status" value="1"/>
</dbReference>
<organism evidence="2 3">
    <name type="scientific">Shackletoniella antarctica</name>
    <dbReference type="NCBI Taxonomy" id="268115"/>
    <lineage>
        <taxon>Bacteria</taxon>
        <taxon>Bacillati</taxon>
        <taxon>Cyanobacteriota</taxon>
        <taxon>Cyanophyceae</taxon>
        <taxon>Oculatellales</taxon>
        <taxon>Oculatellaceae</taxon>
        <taxon>Shackletoniella</taxon>
    </lineage>
</organism>
<evidence type="ECO:0000313" key="2">
    <source>
        <dbReference type="EMBL" id="PZO34562.1"/>
    </source>
</evidence>
<name>A0A2W4VPT3_9CYAN</name>
<evidence type="ECO:0000259" key="1">
    <source>
        <dbReference type="Pfam" id="PF00535"/>
    </source>
</evidence>
<dbReference type="InterPro" id="IPR050834">
    <property type="entry name" value="Glycosyltransf_2"/>
</dbReference>
<dbReference type="GO" id="GO:0016740">
    <property type="term" value="F:transferase activity"/>
    <property type="evidence" value="ECO:0007669"/>
    <property type="project" value="UniProtKB-KW"/>
</dbReference>
<feature type="domain" description="Glycosyltransferase 2-like" evidence="1">
    <location>
        <begin position="15"/>
        <end position="150"/>
    </location>
</feature>
<dbReference type="CDD" id="cd00761">
    <property type="entry name" value="Glyco_tranf_GTA_type"/>
    <property type="match status" value="1"/>
</dbReference>
<dbReference type="Gene3D" id="3.90.550.10">
    <property type="entry name" value="Spore Coat Polysaccharide Biosynthesis Protein SpsA, Chain A"/>
    <property type="match status" value="1"/>
</dbReference>
<proteinExistence type="predicted"/>
<dbReference type="PANTHER" id="PTHR43685:SF3">
    <property type="entry name" value="SLR2126 PROTEIN"/>
    <property type="match status" value="1"/>
</dbReference>
<protein>
    <submittedName>
        <fullName evidence="2">Glycosyl transferase</fullName>
    </submittedName>
</protein>
<comment type="caution">
    <text evidence="2">The sequence shown here is derived from an EMBL/GenBank/DDBJ whole genome shotgun (WGS) entry which is preliminary data.</text>
</comment>
<reference evidence="2 3" key="2">
    <citation type="submission" date="2018-06" db="EMBL/GenBank/DDBJ databases">
        <title>Metagenomic assembly of (sub)arctic Cyanobacteria and their associated microbiome from non-axenic cultures.</title>
        <authorList>
            <person name="Baurain D."/>
        </authorList>
    </citation>
    <scope>NUCLEOTIDE SEQUENCE [LARGE SCALE GENOMIC DNA]</scope>
    <source>
        <strain evidence="2">ULC041bin1</strain>
    </source>
</reference>
<dbReference type="Pfam" id="PF00535">
    <property type="entry name" value="Glycos_transf_2"/>
    <property type="match status" value="1"/>
</dbReference>
<dbReference type="AlphaFoldDB" id="A0A2W4VPT3"/>
<dbReference type="InterPro" id="IPR029044">
    <property type="entry name" value="Nucleotide-diphossugar_trans"/>
</dbReference>
<dbReference type="SUPFAM" id="SSF53448">
    <property type="entry name" value="Nucleotide-diphospho-sugar transferases"/>
    <property type="match status" value="1"/>
</dbReference>
<reference evidence="3" key="1">
    <citation type="submission" date="2018-04" db="EMBL/GenBank/DDBJ databases">
        <authorList>
            <person name="Cornet L."/>
        </authorList>
    </citation>
    <scope>NUCLEOTIDE SEQUENCE [LARGE SCALE GENOMIC DNA]</scope>
</reference>
<dbReference type="EMBL" id="QBMN01000203">
    <property type="protein sequence ID" value="PZO34562.1"/>
    <property type="molecule type" value="Genomic_DNA"/>
</dbReference>
<keyword evidence="2" id="KW-0808">Transferase</keyword>